<accession>A0ABR8MV80</accession>
<dbReference type="SUPFAM" id="SSF52172">
    <property type="entry name" value="CheY-like"/>
    <property type="match status" value="1"/>
</dbReference>
<dbReference type="PANTHER" id="PTHR43280:SF10">
    <property type="entry name" value="REGULATORY PROTEIN POCR"/>
    <property type="match status" value="1"/>
</dbReference>
<evidence type="ECO:0000313" key="7">
    <source>
        <dbReference type="EMBL" id="MBD3919880.1"/>
    </source>
</evidence>
<dbReference type="PROSITE" id="PS01124">
    <property type="entry name" value="HTH_ARAC_FAMILY_2"/>
    <property type="match status" value="1"/>
</dbReference>
<organism evidence="7 8">
    <name type="scientific">Paenibacillus terricola</name>
    <dbReference type="NCBI Taxonomy" id="2763503"/>
    <lineage>
        <taxon>Bacteria</taxon>
        <taxon>Bacillati</taxon>
        <taxon>Bacillota</taxon>
        <taxon>Bacilli</taxon>
        <taxon>Bacillales</taxon>
        <taxon>Paenibacillaceae</taxon>
        <taxon>Paenibacillus</taxon>
    </lineage>
</organism>
<dbReference type="PROSITE" id="PS00041">
    <property type="entry name" value="HTH_ARAC_FAMILY_1"/>
    <property type="match status" value="1"/>
</dbReference>
<dbReference type="Pfam" id="PF00072">
    <property type="entry name" value="Response_reg"/>
    <property type="match status" value="1"/>
</dbReference>
<evidence type="ECO:0000256" key="1">
    <source>
        <dbReference type="ARBA" id="ARBA00023015"/>
    </source>
</evidence>
<dbReference type="InterPro" id="IPR009057">
    <property type="entry name" value="Homeodomain-like_sf"/>
</dbReference>
<keyword evidence="1" id="KW-0805">Transcription regulation</keyword>
<evidence type="ECO:0000313" key="8">
    <source>
        <dbReference type="Proteomes" id="UP000609346"/>
    </source>
</evidence>
<dbReference type="EMBL" id="JACXZA010000003">
    <property type="protein sequence ID" value="MBD3919880.1"/>
    <property type="molecule type" value="Genomic_DNA"/>
</dbReference>
<dbReference type="Pfam" id="PF12833">
    <property type="entry name" value="HTH_18"/>
    <property type="match status" value="1"/>
</dbReference>
<dbReference type="CDD" id="cd17536">
    <property type="entry name" value="REC_YesN-like"/>
    <property type="match status" value="1"/>
</dbReference>
<dbReference type="InterPro" id="IPR011006">
    <property type="entry name" value="CheY-like_superfamily"/>
</dbReference>
<gene>
    <name evidence="7" type="ORF">H8B09_14045</name>
</gene>
<dbReference type="InterPro" id="IPR001789">
    <property type="entry name" value="Sig_transdc_resp-reg_receiver"/>
</dbReference>
<keyword evidence="3" id="KW-0804">Transcription</keyword>
<name>A0ABR8MV80_9BACL</name>
<comment type="caution">
    <text evidence="7">The sequence shown here is derived from an EMBL/GenBank/DDBJ whole genome shotgun (WGS) entry which is preliminary data.</text>
</comment>
<dbReference type="PANTHER" id="PTHR43280">
    <property type="entry name" value="ARAC-FAMILY TRANSCRIPTIONAL REGULATOR"/>
    <property type="match status" value="1"/>
</dbReference>
<dbReference type="InterPro" id="IPR020449">
    <property type="entry name" value="Tscrpt_reg_AraC-type_HTH"/>
</dbReference>
<protein>
    <submittedName>
        <fullName evidence="7">Response regulator</fullName>
    </submittedName>
</protein>
<dbReference type="InterPro" id="IPR018060">
    <property type="entry name" value="HTH_AraC"/>
</dbReference>
<sequence>MLSLLIVDDESSVVDTLAFTIDWEQIDIETVYRAYSANEALRLLSTHSIDIMLADIYMPGMSGIELIEQVHKHHKHVKSVLLSGHAEFQYAKQAMTYKVFDYLLKPASDEEIIQVIGRLAEQVKQDWQDVISHDKVVNTLKESLPVLKDKLLNELLVQRQPKDSLDYLLSLYEVPFQIGDSMHMMLIRLEESFAEYNDRDIYLLEYAIMNIAQEIFAASFDLWSCRDTNNYLVIAARGRKSTAGEAMGEEAKRFETLALQLQRNIGLYLKRVVSVLVSKSGEFPNDVYALYTHLVNQVRSRLGNETGCFIPGDIPDVELEMQPVTLLYETPTFHHLLDSHQWEAFSLKLEQVLNNLKQQTNLSEEHVQEAYMVITGAFYHYAHKHNRLLSELLGGMHLVDRTVRSVAHLSEWAYHVLDKFKMDAIVEQRSSKDKLIGKVKDFIARNIGTISLQTIADAVFLHPVYLSRLYKAETGQSISDYIHAQRMEKAAHLLKEESIRIYEISENLGFKNAAYFSKVFREEFGMSPQEYRDQIKG</sequence>
<evidence type="ECO:0000259" key="5">
    <source>
        <dbReference type="PROSITE" id="PS01124"/>
    </source>
</evidence>
<keyword evidence="2" id="KW-0238">DNA-binding</keyword>
<evidence type="ECO:0000259" key="6">
    <source>
        <dbReference type="PROSITE" id="PS50110"/>
    </source>
</evidence>
<dbReference type="Proteomes" id="UP000609346">
    <property type="component" value="Unassembled WGS sequence"/>
</dbReference>
<keyword evidence="4" id="KW-0597">Phosphoprotein</keyword>
<dbReference type="SMART" id="SM00448">
    <property type="entry name" value="REC"/>
    <property type="match status" value="1"/>
</dbReference>
<evidence type="ECO:0000256" key="2">
    <source>
        <dbReference type="ARBA" id="ARBA00023125"/>
    </source>
</evidence>
<reference evidence="7 8" key="1">
    <citation type="submission" date="2020-09" db="EMBL/GenBank/DDBJ databases">
        <title>Paenibacillus sp. strain PR3 16S rRNA gene Genome sequencing and assembly.</title>
        <authorList>
            <person name="Kim J."/>
        </authorList>
    </citation>
    <scope>NUCLEOTIDE SEQUENCE [LARGE SCALE GENOMIC DNA]</scope>
    <source>
        <strain evidence="7 8">PR3</strain>
    </source>
</reference>
<dbReference type="PROSITE" id="PS50110">
    <property type="entry name" value="RESPONSE_REGULATORY"/>
    <property type="match status" value="1"/>
</dbReference>
<dbReference type="RefSeq" id="WP_191204155.1">
    <property type="nucleotide sequence ID" value="NZ_JACXZA010000003.1"/>
</dbReference>
<dbReference type="SUPFAM" id="SSF46689">
    <property type="entry name" value="Homeodomain-like"/>
    <property type="match status" value="1"/>
</dbReference>
<dbReference type="InterPro" id="IPR018062">
    <property type="entry name" value="HTH_AraC-typ_CS"/>
</dbReference>
<proteinExistence type="predicted"/>
<keyword evidence="8" id="KW-1185">Reference proteome</keyword>
<feature type="modified residue" description="4-aspartylphosphate" evidence="4">
    <location>
        <position position="55"/>
    </location>
</feature>
<dbReference type="Gene3D" id="3.40.50.2300">
    <property type="match status" value="1"/>
</dbReference>
<evidence type="ECO:0000256" key="4">
    <source>
        <dbReference type="PROSITE-ProRule" id="PRU00169"/>
    </source>
</evidence>
<dbReference type="SMART" id="SM00342">
    <property type="entry name" value="HTH_ARAC"/>
    <property type="match status" value="1"/>
</dbReference>
<feature type="domain" description="Response regulatory" evidence="6">
    <location>
        <begin position="3"/>
        <end position="120"/>
    </location>
</feature>
<evidence type="ECO:0000256" key="3">
    <source>
        <dbReference type="ARBA" id="ARBA00023163"/>
    </source>
</evidence>
<dbReference type="PRINTS" id="PR00032">
    <property type="entry name" value="HTHARAC"/>
</dbReference>
<dbReference type="Gene3D" id="1.10.10.60">
    <property type="entry name" value="Homeodomain-like"/>
    <property type="match status" value="2"/>
</dbReference>
<feature type="domain" description="HTH araC/xylS-type" evidence="5">
    <location>
        <begin position="433"/>
        <end position="534"/>
    </location>
</feature>